<keyword evidence="2" id="KW-1185">Reference proteome</keyword>
<dbReference type="AlphaFoldDB" id="A0AAW1MVI7"/>
<dbReference type="EMBL" id="JASPKY010000023">
    <property type="protein sequence ID" value="KAK9752099.1"/>
    <property type="molecule type" value="Genomic_DNA"/>
</dbReference>
<gene>
    <name evidence="1" type="ORF">QE152_g4484</name>
</gene>
<name>A0AAW1MVI7_POPJA</name>
<sequence length="128" mass="14795">MSQKHVPISSALIRAKAKKIFDHINKDSDSSFDFQASKDIDASLRELKTSSINACWKNLWSEVVVKENHLPPITNQEQEIMELAHQIECDGFEHIRQDEIYDLIVSHGANRRRAIGNDGRQTTRLRRR</sequence>
<organism evidence="1 2">
    <name type="scientific">Popillia japonica</name>
    <name type="common">Japanese beetle</name>
    <dbReference type="NCBI Taxonomy" id="7064"/>
    <lineage>
        <taxon>Eukaryota</taxon>
        <taxon>Metazoa</taxon>
        <taxon>Ecdysozoa</taxon>
        <taxon>Arthropoda</taxon>
        <taxon>Hexapoda</taxon>
        <taxon>Insecta</taxon>
        <taxon>Pterygota</taxon>
        <taxon>Neoptera</taxon>
        <taxon>Endopterygota</taxon>
        <taxon>Coleoptera</taxon>
        <taxon>Polyphaga</taxon>
        <taxon>Scarabaeiformia</taxon>
        <taxon>Scarabaeidae</taxon>
        <taxon>Rutelinae</taxon>
        <taxon>Popillia</taxon>
    </lineage>
</organism>
<evidence type="ECO:0000313" key="2">
    <source>
        <dbReference type="Proteomes" id="UP001458880"/>
    </source>
</evidence>
<evidence type="ECO:0000313" key="1">
    <source>
        <dbReference type="EMBL" id="KAK9752099.1"/>
    </source>
</evidence>
<reference evidence="1 2" key="1">
    <citation type="journal article" date="2024" name="BMC Genomics">
        <title>De novo assembly and annotation of Popillia japonica's genome with initial clues to its potential as an invasive pest.</title>
        <authorList>
            <person name="Cucini C."/>
            <person name="Boschi S."/>
            <person name="Funari R."/>
            <person name="Cardaioli E."/>
            <person name="Iannotti N."/>
            <person name="Marturano G."/>
            <person name="Paoli F."/>
            <person name="Bruttini M."/>
            <person name="Carapelli A."/>
            <person name="Frati F."/>
            <person name="Nardi F."/>
        </authorList>
    </citation>
    <scope>NUCLEOTIDE SEQUENCE [LARGE SCALE GENOMIC DNA]</scope>
    <source>
        <strain evidence="1">DMR45628</strain>
    </source>
</reference>
<accession>A0AAW1MVI7</accession>
<proteinExistence type="predicted"/>
<protein>
    <submittedName>
        <fullName evidence="1">Uncharacterized protein</fullName>
    </submittedName>
</protein>
<comment type="caution">
    <text evidence="1">The sequence shown here is derived from an EMBL/GenBank/DDBJ whole genome shotgun (WGS) entry which is preliminary data.</text>
</comment>
<dbReference type="Proteomes" id="UP001458880">
    <property type="component" value="Unassembled WGS sequence"/>
</dbReference>